<dbReference type="HAMAP" id="MF_01260">
    <property type="entry name" value="Carboxylester"/>
    <property type="match status" value="1"/>
</dbReference>
<reference evidence="6" key="1">
    <citation type="submission" date="2018-06" db="EMBL/GenBank/DDBJ databases">
        <authorList>
            <person name="Zhirakovskaya E."/>
        </authorList>
    </citation>
    <scope>NUCLEOTIDE SEQUENCE</scope>
</reference>
<dbReference type="InterPro" id="IPR000639">
    <property type="entry name" value="Epox_hydrolase-like"/>
</dbReference>
<name>A0A3B1AXX7_9ZZZZ</name>
<dbReference type="InterPro" id="IPR010076">
    <property type="entry name" value="BioH"/>
</dbReference>
<evidence type="ECO:0000256" key="2">
    <source>
        <dbReference type="ARBA" id="ARBA00022490"/>
    </source>
</evidence>
<sequence>MNLFTQTLGNGPDVVLLHGWGMNADVWEGILPALTKQFRVTLLDLPGHGRSLDSLVDYSLQNLAATINDFVPQNAMLVGWSLGGMIATQLTLNNPDNIRKLVLVASAPQFVRDDTWPDGTDAEVLDSFAHGLKQNYQQTIKRFIAIQAMGSEHAREQQHILRERVFRHGNPQPAALEAGLAILRHTNLRPELAKITCPTLLISGEHDSLFRRRAAEKTRDMITGARLSIIPGAGHAPFLSHPDEFLQTLIPFLS</sequence>
<evidence type="ECO:0000256" key="1">
    <source>
        <dbReference type="ARBA" id="ARBA00022487"/>
    </source>
</evidence>
<dbReference type="PRINTS" id="PR00111">
    <property type="entry name" value="ABHYDROLASE"/>
</dbReference>
<proteinExistence type="inferred from homology"/>
<dbReference type="GO" id="GO:0009102">
    <property type="term" value="P:biotin biosynthetic process"/>
    <property type="evidence" value="ECO:0007669"/>
    <property type="project" value="UniProtKB-KW"/>
</dbReference>
<evidence type="ECO:0000313" key="6">
    <source>
        <dbReference type="EMBL" id="VAX04543.1"/>
    </source>
</evidence>
<dbReference type="NCBIfam" id="TIGR01738">
    <property type="entry name" value="bioH"/>
    <property type="match status" value="1"/>
</dbReference>
<organism evidence="6">
    <name type="scientific">hydrothermal vent metagenome</name>
    <dbReference type="NCBI Taxonomy" id="652676"/>
    <lineage>
        <taxon>unclassified sequences</taxon>
        <taxon>metagenomes</taxon>
        <taxon>ecological metagenomes</taxon>
    </lineage>
</organism>
<dbReference type="EMBL" id="UOFV01000477">
    <property type="protein sequence ID" value="VAX04543.1"/>
    <property type="molecule type" value="Genomic_DNA"/>
</dbReference>
<dbReference type="PRINTS" id="PR00412">
    <property type="entry name" value="EPOXHYDRLASE"/>
</dbReference>
<keyword evidence="2" id="KW-0963">Cytoplasm</keyword>
<dbReference type="GO" id="GO:0016020">
    <property type="term" value="C:membrane"/>
    <property type="evidence" value="ECO:0007669"/>
    <property type="project" value="TreeGrafter"/>
</dbReference>
<dbReference type="AlphaFoldDB" id="A0A3B1AXX7"/>
<accession>A0A3B1AXX7</accession>
<evidence type="ECO:0000256" key="3">
    <source>
        <dbReference type="ARBA" id="ARBA00022756"/>
    </source>
</evidence>
<dbReference type="InterPro" id="IPR000073">
    <property type="entry name" value="AB_hydrolase_1"/>
</dbReference>
<dbReference type="GO" id="GO:0090499">
    <property type="term" value="F:pimelyl-[acyl-carrier protein] methyl ester esterase activity"/>
    <property type="evidence" value="ECO:0007669"/>
    <property type="project" value="UniProtKB-EC"/>
</dbReference>
<protein>
    <submittedName>
        <fullName evidence="6">Pimeloyl-[acyl-carrier protein] methyl ester esterase BioH</fullName>
        <ecNumber evidence="6">3.1.1.85</ecNumber>
    </submittedName>
</protein>
<dbReference type="Gene3D" id="3.40.50.1820">
    <property type="entry name" value="alpha/beta hydrolase"/>
    <property type="match status" value="1"/>
</dbReference>
<keyword evidence="4 6" id="KW-0378">Hydrolase</keyword>
<gene>
    <name evidence="6" type="ORF">MNBD_GAMMA19-2357</name>
</gene>
<dbReference type="EC" id="3.1.1.85" evidence="6"/>
<evidence type="ECO:0000259" key="5">
    <source>
        <dbReference type="Pfam" id="PF12697"/>
    </source>
</evidence>
<dbReference type="InterPro" id="IPR050266">
    <property type="entry name" value="AB_hydrolase_sf"/>
</dbReference>
<dbReference type="Pfam" id="PF12697">
    <property type="entry name" value="Abhydrolase_6"/>
    <property type="match status" value="1"/>
</dbReference>
<dbReference type="SUPFAM" id="SSF53474">
    <property type="entry name" value="alpha/beta-Hydrolases"/>
    <property type="match status" value="1"/>
</dbReference>
<evidence type="ECO:0000256" key="4">
    <source>
        <dbReference type="ARBA" id="ARBA00022801"/>
    </source>
</evidence>
<dbReference type="PANTHER" id="PTHR43798:SF31">
    <property type="entry name" value="AB HYDROLASE SUPERFAMILY PROTEIN YCLE"/>
    <property type="match status" value="1"/>
</dbReference>
<keyword evidence="1" id="KW-0719">Serine esterase</keyword>
<dbReference type="InterPro" id="IPR029058">
    <property type="entry name" value="AB_hydrolase_fold"/>
</dbReference>
<feature type="domain" description="AB hydrolase-1" evidence="5">
    <location>
        <begin position="14"/>
        <end position="247"/>
    </location>
</feature>
<keyword evidence="3" id="KW-0093">Biotin biosynthesis</keyword>
<dbReference type="PANTHER" id="PTHR43798">
    <property type="entry name" value="MONOACYLGLYCEROL LIPASE"/>
    <property type="match status" value="1"/>
</dbReference>